<evidence type="ECO:0000313" key="3">
    <source>
        <dbReference type="Proteomes" id="UP001627154"/>
    </source>
</evidence>
<keyword evidence="1" id="KW-0812">Transmembrane</keyword>
<evidence type="ECO:0000313" key="2">
    <source>
        <dbReference type="EMBL" id="KAL3404084.1"/>
    </source>
</evidence>
<proteinExistence type="predicted"/>
<dbReference type="AlphaFoldDB" id="A0ABD2XGR4"/>
<accession>A0ABD2XGR4</accession>
<protein>
    <submittedName>
        <fullName evidence="2">Uncharacterized protein</fullName>
    </submittedName>
</protein>
<dbReference type="Proteomes" id="UP001627154">
    <property type="component" value="Unassembled WGS sequence"/>
</dbReference>
<dbReference type="EMBL" id="JBJJXI010000026">
    <property type="protein sequence ID" value="KAL3404084.1"/>
    <property type="molecule type" value="Genomic_DNA"/>
</dbReference>
<keyword evidence="1" id="KW-1133">Transmembrane helix</keyword>
<sequence length="147" mass="17139">MKVKASSLSCGTLRTIAARSGASRAAVTAVAAVGSLLFSHYALCKRRCANETQVTSSYIHGRDNKRKYECKYHYIWRVPIWVRDNRKRGGKEEERKNKKRLDPRSGKRKFKYCTVCTVDYYFKRLMGAGWWPRSFFIEKFCRKSAHI</sequence>
<gene>
    <name evidence="2" type="ORF">TKK_003079</name>
</gene>
<name>A0ABD2XGR4_9HYME</name>
<evidence type="ECO:0000256" key="1">
    <source>
        <dbReference type="SAM" id="Phobius"/>
    </source>
</evidence>
<keyword evidence="1" id="KW-0472">Membrane</keyword>
<comment type="caution">
    <text evidence="2">The sequence shown here is derived from an EMBL/GenBank/DDBJ whole genome shotgun (WGS) entry which is preliminary data.</text>
</comment>
<feature type="transmembrane region" description="Helical" evidence="1">
    <location>
        <begin position="21"/>
        <end position="43"/>
    </location>
</feature>
<reference evidence="2 3" key="1">
    <citation type="journal article" date="2024" name="bioRxiv">
        <title>A reference genome for Trichogramma kaykai: A tiny desert-dwelling parasitoid wasp with competing sex-ratio distorters.</title>
        <authorList>
            <person name="Culotta J."/>
            <person name="Lindsey A.R."/>
        </authorList>
    </citation>
    <scope>NUCLEOTIDE SEQUENCE [LARGE SCALE GENOMIC DNA]</scope>
    <source>
        <strain evidence="2 3">KSX58</strain>
    </source>
</reference>
<keyword evidence="3" id="KW-1185">Reference proteome</keyword>
<organism evidence="2 3">
    <name type="scientific">Trichogramma kaykai</name>
    <dbReference type="NCBI Taxonomy" id="54128"/>
    <lineage>
        <taxon>Eukaryota</taxon>
        <taxon>Metazoa</taxon>
        <taxon>Ecdysozoa</taxon>
        <taxon>Arthropoda</taxon>
        <taxon>Hexapoda</taxon>
        <taxon>Insecta</taxon>
        <taxon>Pterygota</taxon>
        <taxon>Neoptera</taxon>
        <taxon>Endopterygota</taxon>
        <taxon>Hymenoptera</taxon>
        <taxon>Apocrita</taxon>
        <taxon>Proctotrupomorpha</taxon>
        <taxon>Chalcidoidea</taxon>
        <taxon>Trichogrammatidae</taxon>
        <taxon>Trichogramma</taxon>
    </lineage>
</organism>